<feature type="domain" description="Hemerythrin-like" evidence="5">
    <location>
        <begin position="86"/>
        <end position="232"/>
    </location>
</feature>
<proteinExistence type="predicted"/>
<dbReference type="Pfam" id="PF04405">
    <property type="entry name" value="ScdA_N"/>
    <property type="match status" value="1"/>
</dbReference>
<sequence>MVITVTEEAFDPDRRVSSFVDETLAFAYVFEDFGIDYCCGGDVSLATACEKANVDIATIRNRLRAVQESHDEESVEWESLSELVNHIVSTHHDRLREELPSLESLVHKVAEVHGEDHPELRAVEREYAVLADEMRTHIEEEEDELFPIVRKLDSGGSLTDFEVRTVRRELTTFEDDHEATAERLEQLSELTDGYTVPDSACASYRGMLERLEALERETHIHVHKENNILFPTVVSTLDADA</sequence>
<comment type="subcellular location">
    <subcellularLocation>
        <location evidence="1">Cytoplasm</location>
    </subcellularLocation>
</comment>
<evidence type="ECO:0000259" key="5">
    <source>
        <dbReference type="Pfam" id="PF01814"/>
    </source>
</evidence>
<dbReference type="HOGENOM" id="CLU_076075_0_1_2"/>
<evidence type="ECO:0000256" key="2">
    <source>
        <dbReference type="ARBA" id="ARBA00022490"/>
    </source>
</evidence>
<reference evidence="6 7" key="1">
    <citation type="journal article" date="2012" name="J. Bacteriol.">
        <title>Complete genome sequence of the metabolically versatile halophilic archaeon Haloferax mediterranei, a poly(3-hydroxybutyrate-co-3-hydroxyvalerate) producer.</title>
        <authorList>
            <person name="Han J."/>
            <person name="Zhang F."/>
            <person name="Hou J."/>
            <person name="Liu X."/>
            <person name="Li M."/>
            <person name="Liu H."/>
            <person name="Cai L."/>
            <person name="Zhang B."/>
            <person name="Chen Y."/>
            <person name="Zhou J."/>
            <person name="Hu S."/>
            <person name="Xiang H."/>
        </authorList>
    </citation>
    <scope>NUCLEOTIDE SEQUENCE [LARGE SCALE GENOMIC DNA]</scope>
    <source>
        <strain evidence="7">ATCC 33500 / DSM 1411 / JCM 8866 / NBRC 14739 / NCIMB 2177 / R-4</strain>
        <plasmid evidence="7">pHM300</plasmid>
    </source>
</reference>
<evidence type="ECO:0000256" key="3">
    <source>
        <dbReference type="ARBA" id="ARBA00022723"/>
    </source>
</evidence>
<dbReference type="PANTHER" id="PTHR36438:SF1">
    <property type="entry name" value="IRON-SULFUR CLUSTER REPAIR PROTEIN YTFE"/>
    <property type="match status" value="1"/>
</dbReference>
<keyword evidence="2" id="KW-0963">Cytoplasm</keyword>
<dbReference type="Proteomes" id="UP000006469">
    <property type="component" value="Plasmid pHM300"/>
</dbReference>
<organism evidence="6 7">
    <name type="scientific">Haloferax mediterranei (strain ATCC 33500 / DSM 1411 / JCM 8866 / NBRC 14739 / NCIMB 2177 / R-4)</name>
    <name type="common">Halobacterium mediterranei</name>
    <dbReference type="NCBI Taxonomy" id="523841"/>
    <lineage>
        <taxon>Archaea</taxon>
        <taxon>Methanobacteriati</taxon>
        <taxon>Methanobacteriota</taxon>
        <taxon>Stenosarchaea group</taxon>
        <taxon>Halobacteria</taxon>
        <taxon>Halobacteriales</taxon>
        <taxon>Haloferacaceae</taxon>
        <taxon>Haloferax</taxon>
    </lineage>
</organism>
<dbReference type="InterPro" id="IPR019903">
    <property type="entry name" value="RIC_family"/>
</dbReference>
<dbReference type="KEGG" id="hme:HFX_5144"/>
<keyword evidence="6" id="KW-0614">Plasmid</keyword>
<dbReference type="NCBIfam" id="TIGR03652">
    <property type="entry name" value="FeS_repair_RIC"/>
    <property type="match status" value="1"/>
</dbReference>
<accession>I3R9R8</accession>
<dbReference type="EMBL" id="CP001870">
    <property type="protein sequence ID" value="AFK20978.1"/>
    <property type="molecule type" value="Genomic_DNA"/>
</dbReference>
<protein>
    <submittedName>
        <fullName evidence="6">Hemerythrin HHE cation binding region</fullName>
    </submittedName>
</protein>
<evidence type="ECO:0000256" key="1">
    <source>
        <dbReference type="ARBA" id="ARBA00004496"/>
    </source>
</evidence>
<keyword evidence="4" id="KW-0408">Iron</keyword>
<dbReference type="InterPro" id="IPR012312">
    <property type="entry name" value="Hemerythrin-like"/>
</dbReference>
<dbReference type="AlphaFoldDB" id="I3R9R8"/>
<dbReference type="Pfam" id="PF01814">
    <property type="entry name" value="Hemerythrin"/>
    <property type="match status" value="1"/>
</dbReference>
<evidence type="ECO:0000313" key="6">
    <source>
        <dbReference type="EMBL" id="AFK20978.1"/>
    </source>
</evidence>
<name>I3R9R8_HALMT</name>
<evidence type="ECO:0000313" key="7">
    <source>
        <dbReference type="Proteomes" id="UP000006469"/>
    </source>
</evidence>
<dbReference type="PANTHER" id="PTHR36438">
    <property type="entry name" value="IRON-SULFUR CLUSTER REPAIR PROTEIN YTFE"/>
    <property type="match status" value="1"/>
</dbReference>
<gene>
    <name evidence="6" type="ordered locus">HFX_5144</name>
</gene>
<geneLocation type="plasmid" evidence="6 7">
    <name>pHM300</name>
</geneLocation>
<dbReference type="Gene3D" id="1.20.120.520">
    <property type="entry name" value="nmb1532 protein domain like"/>
    <property type="match status" value="1"/>
</dbReference>
<dbReference type="GO" id="GO:0046872">
    <property type="term" value="F:metal ion binding"/>
    <property type="evidence" value="ECO:0007669"/>
    <property type="project" value="UniProtKB-KW"/>
</dbReference>
<evidence type="ECO:0000256" key="4">
    <source>
        <dbReference type="ARBA" id="ARBA00023004"/>
    </source>
</evidence>
<keyword evidence="3" id="KW-0479">Metal-binding</keyword>
<dbReference type="GO" id="GO:0005737">
    <property type="term" value="C:cytoplasm"/>
    <property type="evidence" value="ECO:0007669"/>
    <property type="project" value="UniProtKB-SubCell"/>
</dbReference>